<dbReference type="GO" id="GO:0006465">
    <property type="term" value="P:signal peptide processing"/>
    <property type="evidence" value="ECO:0007669"/>
    <property type="project" value="InterPro"/>
</dbReference>
<evidence type="ECO:0000256" key="8">
    <source>
        <dbReference type="ARBA" id="ARBA00022692"/>
    </source>
</evidence>
<dbReference type="InterPro" id="IPR001733">
    <property type="entry name" value="Peptidase_S26B"/>
</dbReference>
<dbReference type="PRINTS" id="PR00728">
    <property type="entry name" value="SIGNALPTASE"/>
</dbReference>
<evidence type="ECO:0000256" key="11">
    <source>
        <dbReference type="ARBA" id="ARBA00045533"/>
    </source>
</evidence>
<keyword evidence="7" id="KW-0378">Hydrolase</keyword>
<evidence type="ECO:0000313" key="13">
    <source>
        <dbReference type="EMBL" id="KAK9270313.1"/>
    </source>
</evidence>
<dbReference type="InterPro" id="IPR036286">
    <property type="entry name" value="LexA/Signal_pep-like_sf"/>
</dbReference>
<keyword evidence="7" id="KW-0645">Protease</keyword>
<dbReference type="EMBL" id="JBBPBK010000014">
    <property type="protein sequence ID" value="KAK9270313.1"/>
    <property type="molecule type" value="Genomic_DNA"/>
</dbReference>
<dbReference type="AlphaFoldDB" id="A0AAP0R6Y8"/>
<dbReference type="Pfam" id="PF00717">
    <property type="entry name" value="Peptidase_S24"/>
    <property type="match status" value="1"/>
</dbReference>
<dbReference type="GO" id="GO:0009003">
    <property type="term" value="F:signal peptidase activity"/>
    <property type="evidence" value="ECO:0007669"/>
    <property type="project" value="UniProtKB-EC"/>
</dbReference>
<dbReference type="NCBIfam" id="TIGR02228">
    <property type="entry name" value="sigpep_I_arch"/>
    <property type="match status" value="1"/>
</dbReference>
<dbReference type="InterPro" id="IPR015927">
    <property type="entry name" value="Peptidase_S24_S26A/B/C"/>
</dbReference>
<name>A0AAP0R6Y8_LIQFO</name>
<keyword evidence="14" id="KW-1185">Reference proteome</keyword>
<keyword evidence="10" id="KW-0472">Membrane</keyword>
<dbReference type="Gene3D" id="2.10.109.10">
    <property type="entry name" value="Umud Fragment, subunit A"/>
    <property type="match status" value="1"/>
</dbReference>
<keyword evidence="8" id="KW-0812">Transmembrane</keyword>
<comment type="caution">
    <text evidence="13">The sequence shown here is derived from an EMBL/GenBank/DDBJ whole genome shotgun (WGS) entry which is preliminary data.</text>
</comment>
<evidence type="ECO:0000256" key="5">
    <source>
        <dbReference type="ARBA" id="ARBA00019685"/>
    </source>
</evidence>
<evidence type="ECO:0000256" key="10">
    <source>
        <dbReference type="ARBA" id="ARBA00023136"/>
    </source>
</evidence>
<dbReference type="GO" id="GO:0005787">
    <property type="term" value="C:signal peptidase complex"/>
    <property type="evidence" value="ECO:0007669"/>
    <property type="project" value="TreeGrafter"/>
</dbReference>
<comment type="function">
    <text evidence="11">Catalytic component of the signal peptidase complex (SPC) which catalyzes the cleavage of N-terminal signal sequences from nascent proteins as they are translocated into the lumen of the endoplasmic reticulum. Specifically cleaves N-terminal signal peptides that contain a hydrophobic alpha-helix (h-region) shorter than 18-20 amino acids.</text>
</comment>
<gene>
    <name evidence="13" type="ORF">L1049_025891</name>
</gene>
<evidence type="ECO:0000256" key="7">
    <source>
        <dbReference type="ARBA" id="ARBA00022670"/>
    </source>
</evidence>
<comment type="subcellular location">
    <subcellularLocation>
        <location evidence="2">Endoplasmic reticulum membrane</location>
        <topology evidence="2">Single-pass type II membrane protein</topology>
    </subcellularLocation>
</comment>
<reference evidence="13 14" key="1">
    <citation type="journal article" date="2024" name="Plant J.">
        <title>Genome sequences and population genomics reveal climatic adaptation and genomic divergence between two closely related sweetgum species.</title>
        <authorList>
            <person name="Xu W.Q."/>
            <person name="Ren C.Q."/>
            <person name="Zhang X.Y."/>
            <person name="Comes H.P."/>
            <person name="Liu X.H."/>
            <person name="Li Y.G."/>
            <person name="Kettle C.J."/>
            <person name="Jalonen R."/>
            <person name="Gaisberger H."/>
            <person name="Ma Y.Z."/>
            <person name="Qiu Y.X."/>
        </authorList>
    </citation>
    <scope>NUCLEOTIDE SEQUENCE [LARGE SCALE GENOMIC DNA]</scope>
    <source>
        <strain evidence="13">Hangzhou</strain>
    </source>
</reference>
<comment type="similarity">
    <text evidence="3">Belongs to the peptidase S26B family.</text>
</comment>
<dbReference type="InterPro" id="IPR019533">
    <property type="entry name" value="Peptidase_S26"/>
</dbReference>
<protein>
    <recommendedName>
        <fullName evidence="5">Signal peptidase complex catalytic subunit SEC11</fullName>
        <ecNumber evidence="4">3.4.21.89</ecNumber>
    </recommendedName>
    <alternativeName>
        <fullName evidence="6">Signal peptidase complex catalytic subunit sec11</fullName>
    </alternativeName>
</protein>
<dbReference type="PANTHER" id="PTHR10806:SF6">
    <property type="entry name" value="SIGNAL PEPTIDASE COMPLEX CATALYTIC SUBUNIT SEC11"/>
    <property type="match status" value="1"/>
</dbReference>
<dbReference type="PANTHER" id="PTHR10806">
    <property type="entry name" value="SIGNAL PEPTIDASE COMPLEX CATALYTIC SUBUNIT SEC11"/>
    <property type="match status" value="1"/>
</dbReference>
<dbReference type="EC" id="3.4.21.89" evidence="4"/>
<proteinExistence type="inferred from homology"/>
<dbReference type="Proteomes" id="UP001415857">
    <property type="component" value="Unassembled WGS sequence"/>
</dbReference>
<dbReference type="CDD" id="cd06530">
    <property type="entry name" value="S26_SPase_I"/>
    <property type="match status" value="1"/>
</dbReference>
<evidence type="ECO:0000313" key="14">
    <source>
        <dbReference type="Proteomes" id="UP001415857"/>
    </source>
</evidence>
<organism evidence="13 14">
    <name type="scientific">Liquidambar formosana</name>
    <name type="common">Formosan gum</name>
    <dbReference type="NCBI Taxonomy" id="63359"/>
    <lineage>
        <taxon>Eukaryota</taxon>
        <taxon>Viridiplantae</taxon>
        <taxon>Streptophyta</taxon>
        <taxon>Embryophyta</taxon>
        <taxon>Tracheophyta</taxon>
        <taxon>Spermatophyta</taxon>
        <taxon>Magnoliopsida</taxon>
        <taxon>eudicotyledons</taxon>
        <taxon>Gunneridae</taxon>
        <taxon>Pentapetalae</taxon>
        <taxon>Saxifragales</taxon>
        <taxon>Altingiaceae</taxon>
        <taxon>Liquidambar</taxon>
    </lineage>
</organism>
<evidence type="ECO:0000256" key="6">
    <source>
        <dbReference type="ARBA" id="ARBA00021755"/>
    </source>
</evidence>
<accession>A0AAP0R6Y8</accession>
<evidence type="ECO:0000256" key="9">
    <source>
        <dbReference type="ARBA" id="ARBA00022989"/>
    </source>
</evidence>
<feature type="domain" description="Peptidase S24/S26A/S26B/S26C" evidence="12">
    <location>
        <begin position="36"/>
        <end position="96"/>
    </location>
</feature>
<sequence>MDSFRSISIRRSTTQAINLGMMMTSALMMWKLWMCVSGTESPVVVVLTGSMEPGIKKGDLLFLHMNQSPICSGEIVVFNVEGKEIPIVHRVVTVHEERETEKVTILTKGDNNRVDDRHGVYADGQLWLEQNHIQGRVMGFLPYLGWATIIMTEKPVIKYILIGALSLLVITSKE</sequence>
<evidence type="ECO:0000256" key="4">
    <source>
        <dbReference type="ARBA" id="ARBA00013208"/>
    </source>
</evidence>
<evidence type="ECO:0000259" key="12">
    <source>
        <dbReference type="Pfam" id="PF00717"/>
    </source>
</evidence>
<comment type="catalytic activity">
    <reaction evidence="1">
        <text>Cleavage of hydrophobic, N-terminal signal or leader sequences from secreted and periplasmic proteins.</text>
        <dbReference type="EC" id="3.4.21.89"/>
    </reaction>
</comment>
<evidence type="ECO:0000256" key="1">
    <source>
        <dbReference type="ARBA" id="ARBA00000677"/>
    </source>
</evidence>
<dbReference type="SUPFAM" id="SSF51306">
    <property type="entry name" value="LexA/Signal peptidase"/>
    <property type="match status" value="1"/>
</dbReference>
<dbReference type="GO" id="GO:0004252">
    <property type="term" value="F:serine-type endopeptidase activity"/>
    <property type="evidence" value="ECO:0007669"/>
    <property type="project" value="InterPro"/>
</dbReference>
<evidence type="ECO:0000256" key="2">
    <source>
        <dbReference type="ARBA" id="ARBA00004648"/>
    </source>
</evidence>
<keyword evidence="9" id="KW-1133">Transmembrane helix</keyword>
<evidence type="ECO:0000256" key="3">
    <source>
        <dbReference type="ARBA" id="ARBA00011035"/>
    </source>
</evidence>